<keyword evidence="6" id="KW-0479">Metal-binding</keyword>
<feature type="compositionally biased region" description="Pro residues" evidence="12">
    <location>
        <begin position="100"/>
        <end position="110"/>
    </location>
</feature>
<comment type="caution">
    <text evidence="14">The sequence shown here is derived from an EMBL/GenBank/DDBJ whole genome shotgun (WGS) entry which is preliminary data.</text>
</comment>
<keyword evidence="10" id="KW-0482">Metalloprotease</keyword>
<evidence type="ECO:0000256" key="4">
    <source>
        <dbReference type="ARBA" id="ARBA00022670"/>
    </source>
</evidence>
<gene>
    <name evidence="14" type="ORF">D5R40_31445</name>
</gene>
<dbReference type="GO" id="GO:0005886">
    <property type="term" value="C:plasma membrane"/>
    <property type="evidence" value="ECO:0007669"/>
    <property type="project" value="UniProtKB-SubCell"/>
</dbReference>
<organism evidence="14 15">
    <name type="scientific">Okeania hirsuta</name>
    <dbReference type="NCBI Taxonomy" id="1458930"/>
    <lineage>
        <taxon>Bacteria</taxon>
        <taxon>Bacillati</taxon>
        <taxon>Cyanobacteriota</taxon>
        <taxon>Cyanophyceae</taxon>
        <taxon>Oscillatoriophycideae</taxon>
        <taxon>Oscillatoriales</taxon>
        <taxon>Microcoleaceae</taxon>
        <taxon>Okeania</taxon>
    </lineage>
</organism>
<accession>A0A3N6PB58</accession>
<dbReference type="InterPro" id="IPR050083">
    <property type="entry name" value="HtpX_protease"/>
</dbReference>
<proteinExistence type="predicted"/>
<evidence type="ECO:0000313" key="14">
    <source>
        <dbReference type="EMBL" id="RQH21622.1"/>
    </source>
</evidence>
<evidence type="ECO:0000256" key="12">
    <source>
        <dbReference type="SAM" id="MobiDB-lite"/>
    </source>
</evidence>
<keyword evidence="3" id="KW-1003">Cell membrane</keyword>
<evidence type="ECO:0000256" key="3">
    <source>
        <dbReference type="ARBA" id="ARBA00022475"/>
    </source>
</evidence>
<name>A0A3N6PB58_9CYAN</name>
<dbReference type="EMBL" id="RCBY01000389">
    <property type="protein sequence ID" value="RQH21622.1"/>
    <property type="molecule type" value="Genomic_DNA"/>
</dbReference>
<feature type="compositionally biased region" description="Polar residues" evidence="12">
    <location>
        <begin position="124"/>
        <end position="195"/>
    </location>
</feature>
<evidence type="ECO:0000313" key="15">
    <source>
        <dbReference type="Proteomes" id="UP000269154"/>
    </source>
</evidence>
<dbReference type="GO" id="GO:0004222">
    <property type="term" value="F:metalloendopeptidase activity"/>
    <property type="evidence" value="ECO:0007669"/>
    <property type="project" value="InterPro"/>
</dbReference>
<keyword evidence="7" id="KW-0378">Hydrolase</keyword>
<evidence type="ECO:0000256" key="7">
    <source>
        <dbReference type="ARBA" id="ARBA00022801"/>
    </source>
</evidence>
<evidence type="ECO:0000256" key="6">
    <source>
        <dbReference type="ARBA" id="ARBA00022723"/>
    </source>
</evidence>
<evidence type="ECO:0000256" key="5">
    <source>
        <dbReference type="ARBA" id="ARBA00022692"/>
    </source>
</evidence>
<evidence type="ECO:0000259" key="13">
    <source>
        <dbReference type="Pfam" id="PF01435"/>
    </source>
</evidence>
<dbReference type="Pfam" id="PF01435">
    <property type="entry name" value="Peptidase_M48"/>
    <property type="match status" value="1"/>
</dbReference>
<keyword evidence="15" id="KW-1185">Reference proteome</keyword>
<sequence>MPEKPSLKVGLLALKQKNYPQAIAHLEIISQQETLKQKLKAKMGLIVAYERTKQIDKAITLCRNLTKISNDEIQAFAHRHLKELLKQYPPNNPKKSTIPAPKPPPLPPPKQQNIKTGFVPFYPTSEQNASAKNNQKPSQKNINLSNINNSVKNSSQPSDIVKHNQSNQNDIDTEKNQTQPLSTEINNSNSKPSNQPHKKSTDIATETDKPSPKIIWRQAGRAKGGRQLKSPNLTLFWLEKILVGASLYWLSLTILKLTLDITNDFLVWLPYFQPIQIFYRDPTRNFIIFLTVLFVFSPWLIDGLLTLGYGLQNLPTTTLINYSKEANKLLRSFCQKRKIQKIKLKILPIDVPIAFSYGWLPRFFRIVVSQGLLDKLAEDEIATIYAREISHVKNGDFLLMSIATLMLQIPYTIYWQLTFWADWVLDFVERGLPDFLPEFIKSCLPILVSGFRVLAAIISTPSYGLYWLLKLPILWLSRRRVYYSDRLACNLTGNPNGLTRAILKITIGMANDIQNQGKIRNLLESFELLMPVGISQAITVGSICSHNNFASIFNWDITNPYRHWLAINDSHPLLGERLKILSLYANFWQLETELNLENINANAIEKNQLSRNQQEKYLTTPSFNLQKLLLQGAPFFGMLIGVLFTGLFWLIGGISSAVGLWRLDWLWGDISILVGSLAIGFSIGILIRINHFFPDIKPAKILQNPNLLELLTDPETLPLDSQPIQLKGQLLGKSGISNLLGQNLILQTTEGLIKLHYSSQLGPIGNLWPTITNHGDLVGKSITVTGWWRRGAIPWIDIHNLKGDSGKSLNNGHPVWSTIVACIFSIWGVYMIYIGRF</sequence>
<evidence type="ECO:0000256" key="8">
    <source>
        <dbReference type="ARBA" id="ARBA00022833"/>
    </source>
</evidence>
<keyword evidence="8" id="KW-0862">Zinc</keyword>
<reference evidence="14 15" key="1">
    <citation type="journal article" date="2018" name="ACS Chem. Biol.">
        <title>Ketoreductase domain dysfunction expands chemodiversity: malyngamide biosynthesis in the cyanobacterium Okeania hirsuta.</title>
        <authorList>
            <person name="Moss N.A."/>
            <person name="Leao T."/>
            <person name="Rankin M."/>
            <person name="McCullough T.M."/>
            <person name="Qu P."/>
            <person name="Korobeynikov A."/>
            <person name="Smith J.L."/>
            <person name="Gerwick L."/>
            <person name="Gerwick W.H."/>
        </authorList>
    </citation>
    <scope>NUCLEOTIDE SEQUENCE [LARGE SCALE GENOMIC DNA]</scope>
    <source>
        <strain evidence="14 15">PAB10Feb10-1</strain>
    </source>
</reference>
<comment type="cofactor">
    <cofactor evidence="1">
        <name>Zn(2+)</name>
        <dbReference type="ChEBI" id="CHEBI:29105"/>
    </cofactor>
</comment>
<feature type="region of interest" description="Disordered" evidence="12">
    <location>
        <begin position="87"/>
        <end position="208"/>
    </location>
</feature>
<evidence type="ECO:0000256" key="2">
    <source>
        <dbReference type="ARBA" id="ARBA00004651"/>
    </source>
</evidence>
<evidence type="ECO:0000256" key="11">
    <source>
        <dbReference type="ARBA" id="ARBA00023136"/>
    </source>
</evidence>
<dbReference type="Gene3D" id="3.30.2010.10">
    <property type="entry name" value="Metalloproteases ('zincins'), catalytic domain"/>
    <property type="match status" value="1"/>
</dbReference>
<dbReference type="PANTHER" id="PTHR43221:SF1">
    <property type="entry name" value="PROTEASE HTPX"/>
    <property type="match status" value="1"/>
</dbReference>
<dbReference type="GO" id="GO:0006508">
    <property type="term" value="P:proteolysis"/>
    <property type="evidence" value="ECO:0007669"/>
    <property type="project" value="UniProtKB-KW"/>
</dbReference>
<comment type="subcellular location">
    <subcellularLocation>
        <location evidence="2">Cell membrane</location>
        <topology evidence="2">Multi-pass membrane protein</topology>
    </subcellularLocation>
</comment>
<feature type="domain" description="Peptidase M48" evidence="13">
    <location>
        <begin position="349"/>
        <end position="582"/>
    </location>
</feature>
<protein>
    <recommendedName>
        <fullName evidence="13">Peptidase M48 domain-containing protein</fullName>
    </recommendedName>
</protein>
<keyword evidence="9" id="KW-1133">Transmembrane helix</keyword>
<evidence type="ECO:0000256" key="10">
    <source>
        <dbReference type="ARBA" id="ARBA00023049"/>
    </source>
</evidence>
<keyword evidence="11" id="KW-0472">Membrane</keyword>
<evidence type="ECO:0000256" key="1">
    <source>
        <dbReference type="ARBA" id="ARBA00001947"/>
    </source>
</evidence>
<dbReference type="InterPro" id="IPR001915">
    <property type="entry name" value="Peptidase_M48"/>
</dbReference>
<keyword evidence="5" id="KW-0812">Transmembrane</keyword>
<dbReference type="Proteomes" id="UP000269154">
    <property type="component" value="Unassembled WGS sequence"/>
</dbReference>
<keyword evidence="4" id="KW-0645">Protease</keyword>
<dbReference type="AlphaFoldDB" id="A0A3N6PB58"/>
<evidence type="ECO:0000256" key="9">
    <source>
        <dbReference type="ARBA" id="ARBA00022989"/>
    </source>
</evidence>
<dbReference type="PANTHER" id="PTHR43221">
    <property type="entry name" value="PROTEASE HTPX"/>
    <property type="match status" value="1"/>
</dbReference>
<dbReference type="GO" id="GO:0046872">
    <property type="term" value="F:metal ion binding"/>
    <property type="evidence" value="ECO:0007669"/>
    <property type="project" value="UniProtKB-KW"/>
</dbReference>